<dbReference type="Gene3D" id="3.10.20.90">
    <property type="entry name" value="Phosphatidylinositol 3-kinase Catalytic Subunit, Chain A, domain 1"/>
    <property type="match status" value="1"/>
</dbReference>
<organism evidence="10 11">
    <name type="scientific">Gallus gallus</name>
    <name type="common">Chicken</name>
    <dbReference type="NCBI Taxonomy" id="9031"/>
    <lineage>
        <taxon>Eukaryota</taxon>
        <taxon>Metazoa</taxon>
        <taxon>Chordata</taxon>
        <taxon>Craniata</taxon>
        <taxon>Vertebrata</taxon>
        <taxon>Euteleostomi</taxon>
        <taxon>Archelosauria</taxon>
        <taxon>Archosauria</taxon>
        <taxon>Dinosauria</taxon>
        <taxon>Saurischia</taxon>
        <taxon>Theropoda</taxon>
        <taxon>Coelurosauria</taxon>
        <taxon>Aves</taxon>
        <taxon>Neognathae</taxon>
        <taxon>Galloanserae</taxon>
        <taxon>Galliformes</taxon>
        <taxon>Phasianidae</taxon>
        <taxon>Phasianinae</taxon>
        <taxon>Gallus</taxon>
    </lineage>
</organism>
<evidence type="ECO:0000256" key="1">
    <source>
        <dbReference type="ARBA" id="ARBA00004123"/>
    </source>
</evidence>
<keyword evidence="5" id="KW-0862">Zinc</keyword>
<reference evidence="10" key="1">
    <citation type="submission" date="2020-11" db="EMBL/GenBank/DDBJ databases">
        <title>Gallus gallus (Chicken) genome, bGalGal1, GRCg7b, maternal haplotype autosomes + Z &amp; W.</title>
        <authorList>
            <person name="Warren W."/>
            <person name="Formenti G."/>
            <person name="Fedrigo O."/>
            <person name="Haase B."/>
            <person name="Mountcastle J."/>
            <person name="Balacco J."/>
            <person name="Tracey A."/>
            <person name="Schneider V."/>
            <person name="Okimoto R."/>
            <person name="Cheng H."/>
            <person name="Hawken R."/>
            <person name="Howe K."/>
            <person name="Jarvis E.D."/>
        </authorList>
    </citation>
    <scope>NUCLEOTIDE SEQUENCE [LARGE SCALE GENOMIC DNA]</scope>
    <source>
        <strain evidence="10">Broiler</strain>
    </source>
</reference>
<dbReference type="PANTHER" id="PTHR10825:SF29">
    <property type="entry name" value="POLYCOMB GROUP RING FINGER PROTEIN 1"/>
    <property type="match status" value="1"/>
</dbReference>
<dbReference type="GO" id="GO:1990841">
    <property type="term" value="F:promoter-specific chromatin binding"/>
    <property type="evidence" value="ECO:0000318"/>
    <property type="project" value="GO_Central"/>
</dbReference>
<dbReference type="SUPFAM" id="SSF54236">
    <property type="entry name" value="Ubiquitin-like"/>
    <property type="match status" value="1"/>
</dbReference>
<evidence type="ECO:0000313" key="10">
    <source>
        <dbReference type="Ensembl" id="ENSGALP00010007233.1"/>
    </source>
</evidence>
<dbReference type="PROSITE" id="PS00518">
    <property type="entry name" value="ZF_RING_1"/>
    <property type="match status" value="1"/>
</dbReference>
<dbReference type="GO" id="GO:0005654">
    <property type="term" value="C:nucleoplasm"/>
    <property type="evidence" value="ECO:0007669"/>
    <property type="project" value="Ensembl"/>
</dbReference>
<dbReference type="Ensembl" id="ENSGALT00010012669.1">
    <property type="protein sequence ID" value="ENSGALP00010007233.1"/>
    <property type="gene ID" value="ENSGALG00010005338.1"/>
</dbReference>
<feature type="domain" description="RING-type" evidence="9">
    <location>
        <begin position="48"/>
        <end position="87"/>
    </location>
</feature>
<keyword evidence="6" id="KW-0539">Nucleus</keyword>
<evidence type="ECO:0000256" key="8">
    <source>
        <dbReference type="PROSITE-ProRule" id="PRU00175"/>
    </source>
</evidence>
<dbReference type="SMART" id="SM00184">
    <property type="entry name" value="RING"/>
    <property type="match status" value="1"/>
</dbReference>
<dbReference type="Pfam" id="PF13923">
    <property type="entry name" value="zf-C3HC4_2"/>
    <property type="match status" value="1"/>
</dbReference>
<evidence type="ECO:0000256" key="4">
    <source>
        <dbReference type="ARBA" id="ARBA00022771"/>
    </source>
</evidence>
<evidence type="ECO:0000256" key="2">
    <source>
        <dbReference type="ARBA" id="ARBA00022491"/>
    </source>
</evidence>
<dbReference type="PROSITE" id="PS50089">
    <property type="entry name" value="ZF_RING_2"/>
    <property type="match status" value="1"/>
</dbReference>
<dbReference type="GO" id="GO:0000122">
    <property type="term" value="P:negative regulation of transcription by RNA polymerase II"/>
    <property type="evidence" value="ECO:0000318"/>
    <property type="project" value="GO_Central"/>
</dbReference>
<protein>
    <recommendedName>
        <fullName evidence="7">Polycomb group RING finger protein 1</fullName>
    </recommendedName>
</protein>
<dbReference type="CDD" id="cd17081">
    <property type="entry name" value="RAWUL_PCGF1"/>
    <property type="match status" value="1"/>
</dbReference>
<keyword evidence="3" id="KW-0479">Metal-binding</keyword>
<keyword evidence="11" id="KW-1185">Reference proteome</keyword>
<dbReference type="Pfam" id="PF16207">
    <property type="entry name" value="RAWUL"/>
    <property type="match status" value="1"/>
</dbReference>
<dbReference type="InterPro" id="IPR001841">
    <property type="entry name" value="Znf_RING"/>
</dbReference>
<dbReference type="FunFam" id="3.30.40.10:FF:000122">
    <property type="entry name" value="polycomb group RING finger protein 1"/>
    <property type="match status" value="1"/>
</dbReference>
<dbReference type="GO" id="GO:0006338">
    <property type="term" value="P:chromatin remodeling"/>
    <property type="evidence" value="ECO:0007669"/>
    <property type="project" value="Ensembl"/>
</dbReference>
<accession>A0A8V0XQR4</accession>
<keyword evidence="4 8" id="KW-0863">Zinc-finger</keyword>
<dbReference type="GO" id="GO:0035102">
    <property type="term" value="C:PRC1 complex"/>
    <property type="evidence" value="ECO:0000318"/>
    <property type="project" value="GO_Central"/>
</dbReference>
<dbReference type="Proteomes" id="UP000000539">
    <property type="component" value="Chromosome 4"/>
</dbReference>
<dbReference type="InterPro" id="IPR032443">
    <property type="entry name" value="RAWUL"/>
</dbReference>
<reference evidence="10" key="3">
    <citation type="submission" date="2025-09" db="UniProtKB">
        <authorList>
            <consortium name="Ensembl"/>
        </authorList>
    </citation>
    <scope>IDENTIFICATION</scope>
    <source>
        <strain evidence="10">broiler</strain>
    </source>
</reference>
<comment type="subcellular location">
    <subcellularLocation>
        <location evidence="1">Nucleus</location>
    </subcellularLocation>
</comment>
<dbReference type="InterPro" id="IPR013083">
    <property type="entry name" value="Znf_RING/FYVE/PHD"/>
</dbReference>
<name>A0A8V0XQR4_CHICK</name>
<dbReference type="AlphaFoldDB" id="A0A8V0XQR4"/>
<dbReference type="GeneTree" id="ENSGT00940000159651"/>
<keyword evidence="2" id="KW-0678">Repressor</keyword>
<dbReference type="FunCoup" id="A0A8V0XQR4">
    <property type="interactions" value="260"/>
</dbReference>
<dbReference type="GO" id="GO:0008270">
    <property type="term" value="F:zinc ion binding"/>
    <property type="evidence" value="ECO:0007669"/>
    <property type="project" value="UniProtKB-KW"/>
</dbReference>
<evidence type="ECO:0000256" key="3">
    <source>
        <dbReference type="ARBA" id="ARBA00022723"/>
    </source>
</evidence>
<evidence type="ECO:0000256" key="7">
    <source>
        <dbReference type="ARBA" id="ARBA00040075"/>
    </source>
</evidence>
<proteinExistence type="predicted"/>
<evidence type="ECO:0000256" key="6">
    <source>
        <dbReference type="ARBA" id="ARBA00023242"/>
    </source>
</evidence>
<evidence type="ECO:0000313" key="11">
    <source>
        <dbReference type="Proteomes" id="UP000000539"/>
    </source>
</evidence>
<reference evidence="10" key="2">
    <citation type="submission" date="2025-08" db="UniProtKB">
        <authorList>
            <consortium name="Ensembl"/>
        </authorList>
    </citation>
    <scope>IDENTIFICATION</scope>
    <source>
        <strain evidence="10">broiler</strain>
    </source>
</reference>
<gene>
    <name evidence="10" type="primary">PCGF1</name>
</gene>
<dbReference type="PANTHER" id="PTHR10825">
    <property type="entry name" value="RING FINGER DOMAIN-CONTAINING, POLYCOMB GROUP COMPONENT"/>
    <property type="match status" value="1"/>
</dbReference>
<sequence>MASPPQGGPMAIAMRLRNQLQAVYKMDPLRNEEEVKVKMKELNEHIVCCLCAGYFIDATTITECLHTFCKSCIVKYLQTSKYCPMCNTKIHETQPLLNLKLDRVMQDIVYKLVPGLQESEEKRIREFYQSRGLDRVTQPSGEDTVGGDPMGLPYSTFDHSRAHYFRYDEHVSLCLEKQSSSKDKSKAVLQVSVWELWALPWGQLCALGRPQTTGWCGVPWQLQTLDMWGPVLPHGALTLPRLLCPLQQKYVRCSVRAQIRHLRRVLCHRLGLPLQHVQILFNGEALPDHMTMKQLWLSRWFGKPAPLLLHYSIKDKRR</sequence>
<dbReference type="Gene3D" id="3.30.40.10">
    <property type="entry name" value="Zinc/RING finger domain, C3HC4 (zinc finger)"/>
    <property type="match status" value="1"/>
</dbReference>
<dbReference type="InterPro" id="IPR017907">
    <property type="entry name" value="Znf_RING_CS"/>
</dbReference>
<evidence type="ECO:0000256" key="5">
    <source>
        <dbReference type="ARBA" id="ARBA00022833"/>
    </source>
</evidence>
<dbReference type="CDD" id="cd16733">
    <property type="entry name" value="RING-HC_PCGF1"/>
    <property type="match status" value="1"/>
</dbReference>
<dbReference type="InterPro" id="IPR029071">
    <property type="entry name" value="Ubiquitin-like_domsf"/>
</dbReference>
<dbReference type="SUPFAM" id="SSF57850">
    <property type="entry name" value="RING/U-box"/>
    <property type="match status" value="1"/>
</dbReference>
<evidence type="ECO:0000259" key="9">
    <source>
        <dbReference type="PROSITE" id="PS50089"/>
    </source>
</evidence>
<dbReference type="OrthoDB" id="1305878at2759"/>